<comment type="caution">
    <text evidence="7">The sequence shown here is derived from an EMBL/GenBank/DDBJ whole genome shotgun (WGS) entry which is preliminary data.</text>
</comment>
<feature type="domain" description="Velvet" evidence="6">
    <location>
        <begin position="61"/>
        <end position="220"/>
    </location>
</feature>
<feature type="compositionally biased region" description="Polar residues" evidence="5">
    <location>
        <begin position="228"/>
        <end position="244"/>
    </location>
</feature>
<dbReference type="PROSITE" id="PS51821">
    <property type="entry name" value="VELVET"/>
    <property type="match status" value="1"/>
</dbReference>
<sequence length="269" mass="30722">MSSNEFSQFTRPNTRIQNQRIESSLSEGVRVVDASREPHKSFFVDMQNTYMMQTSSSSGLPADWKFKLEVVQQPIRARACGYGNKFFQLHASLYDRSNENCTTVWVRSSNPHLPQENILNLIGCRSEICHVYADEQGNKGLWFIYANLGIRTENDYFLRFQLFYLGWQGLLNTGGGQIKELAVVDSEEFKVFRNKLFPGVVECSQLTKCFVKQGANIPLRNEAEKLKSTAQSSSGEIIDTNNTSDVDDNFEKNSENEKYNSYSIENIIN</sequence>
<dbReference type="Pfam" id="PF11754">
    <property type="entry name" value="Velvet"/>
    <property type="match status" value="1"/>
</dbReference>
<evidence type="ECO:0000313" key="8">
    <source>
        <dbReference type="Proteomes" id="UP000789405"/>
    </source>
</evidence>
<keyword evidence="3" id="KW-0804">Transcription</keyword>
<evidence type="ECO:0000259" key="6">
    <source>
        <dbReference type="PROSITE" id="PS51821"/>
    </source>
</evidence>
<dbReference type="Gene3D" id="2.60.40.3960">
    <property type="entry name" value="Velvet domain"/>
    <property type="match status" value="1"/>
</dbReference>
<gene>
    <name evidence="7" type="ORF">DERYTH_LOCUS4479</name>
</gene>
<dbReference type="OrthoDB" id="3056235at2759"/>
<comment type="subcellular location">
    <subcellularLocation>
        <location evidence="1">Nucleus</location>
    </subcellularLocation>
</comment>
<dbReference type="InterPro" id="IPR038491">
    <property type="entry name" value="Velvet_dom_sf"/>
</dbReference>
<organism evidence="7 8">
    <name type="scientific">Dentiscutata erythropus</name>
    <dbReference type="NCBI Taxonomy" id="1348616"/>
    <lineage>
        <taxon>Eukaryota</taxon>
        <taxon>Fungi</taxon>
        <taxon>Fungi incertae sedis</taxon>
        <taxon>Mucoromycota</taxon>
        <taxon>Glomeromycotina</taxon>
        <taxon>Glomeromycetes</taxon>
        <taxon>Diversisporales</taxon>
        <taxon>Gigasporaceae</taxon>
        <taxon>Dentiscutata</taxon>
    </lineage>
</organism>
<dbReference type="PANTHER" id="PTHR33572:SF3">
    <property type="entry name" value="VELVET COMPLEX SUBUNIT B"/>
    <property type="match status" value="1"/>
</dbReference>
<name>A0A9N9AIK5_9GLOM</name>
<accession>A0A9N9AIK5</accession>
<evidence type="ECO:0000256" key="5">
    <source>
        <dbReference type="SAM" id="MobiDB-lite"/>
    </source>
</evidence>
<feature type="region of interest" description="Disordered" evidence="5">
    <location>
        <begin position="228"/>
        <end position="253"/>
    </location>
</feature>
<dbReference type="PANTHER" id="PTHR33572">
    <property type="entry name" value="SPORE DEVELOPMENT REGULATOR VOSA"/>
    <property type="match status" value="1"/>
</dbReference>
<keyword evidence="4" id="KW-0539">Nucleus</keyword>
<protein>
    <submittedName>
        <fullName evidence="7">5736_t:CDS:1</fullName>
    </submittedName>
</protein>
<evidence type="ECO:0000313" key="7">
    <source>
        <dbReference type="EMBL" id="CAG8533928.1"/>
    </source>
</evidence>
<evidence type="ECO:0000256" key="1">
    <source>
        <dbReference type="ARBA" id="ARBA00004123"/>
    </source>
</evidence>
<proteinExistence type="predicted"/>
<evidence type="ECO:0000256" key="4">
    <source>
        <dbReference type="ARBA" id="ARBA00023242"/>
    </source>
</evidence>
<dbReference type="GO" id="GO:0005634">
    <property type="term" value="C:nucleus"/>
    <property type="evidence" value="ECO:0007669"/>
    <property type="project" value="UniProtKB-SubCell"/>
</dbReference>
<reference evidence="7" key="1">
    <citation type="submission" date="2021-06" db="EMBL/GenBank/DDBJ databases">
        <authorList>
            <person name="Kallberg Y."/>
            <person name="Tangrot J."/>
            <person name="Rosling A."/>
        </authorList>
    </citation>
    <scope>NUCLEOTIDE SEQUENCE</scope>
    <source>
        <strain evidence="7">MA453B</strain>
    </source>
</reference>
<dbReference type="Proteomes" id="UP000789405">
    <property type="component" value="Unassembled WGS sequence"/>
</dbReference>
<keyword evidence="2" id="KW-0805">Transcription regulation</keyword>
<dbReference type="InterPro" id="IPR021740">
    <property type="entry name" value="Velvet"/>
</dbReference>
<evidence type="ECO:0000256" key="3">
    <source>
        <dbReference type="ARBA" id="ARBA00023163"/>
    </source>
</evidence>
<keyword evidence="8" id="KW-1185">Reference proteome</keyword>
<dbReference type="EMBL" id="CAJVPY010001724">
    <property type="protein sequence ID" value="CAG8533928.1"/>
    <property type="molecule type" value="Genomic_DNA"/>
</dbReference>
<dbReference type="AlphaFoldDB" id="A0A9N9AIK5"/>
<evidence type="ECO:0000256" key="2">
    <source>
        <dbReference type="ARBA" id="ARBA00023015"/>
    </source>
</evidence>
<dbReference type="InterPro" id="IPR037525">
    <property type="entry name" value="Velvet_dom"/>
</dbReference>